<dbReference type="OrthoDB" id="2290221at2759"/>
<evidence type="ECO:0000313" key="2">
    <source>
        <dbReference type="EMBL" id="EHK98281.1"/>
    </source>
</evidence>
<organism evidence="2 3">
    <name type="scientific">Glarea lozoyensis (strain ATCC 74030 / MF5533)</name>
    <dbReference type="NCBI Taxonomy" id="1104152"/>
    <lineage>
        <taxon>Eukaryota</taxon>
        <taxon>Fungi</taxon>
        <taxon>Dikarya</taxon>
        <taxon>Ascomycota</taxon>
        <taxon>Pezizomycotina</taxon>
        <taxon>Leotiomycetes</taxon>
        <taxon>Helotiales</taxon>
        <taxon>Helotiaceae</taxon>
        <taxon>Glarea</taxon>
    </lineage>
</organism>
<evidence type="ECO:0000313" key="3">
    <source>
        <dbReference type="Proteomes" id="UP000005446"/>
    </source>
</evidence>
<feature type="region of interest" description="Disordered" evidence="1">
    <location>
        <begin position="1"/>
        <end position="37"/>
    </location>
</feature>
<dbReference type="Pfam" id="PF08539">
    <property type="entry name" value="HbrB"/>
    <property type="match status" value="1"/>
</dbReference>
<sequence length="98" mass="11138">MSGLDLRHGGRALREKKREEKSDALRESSSMGGYQGSIYGVETQQDLSKYGLNNMQADDAWPFLRAKLLIIFEGEDLRLPVEDFNRLVTVHQVLSLKI</sequence>
<name>H0ET78_GLAL7</name>
<accession>H0ET78</accession>
<dbReference type="EMBL" id="AGUE01000159">
    <property type="protein sequence ID" value="EHK98281.1"/>
    <property type="molecule type" value="Genomic_DNA"/>
</dbReference>
<reference evidence="2 3" key="1">
    <citation type="journal article" date="2012" name="Eukaryot. Cell">
        <title>Genome sequence of the fungus Glarea lozoyensis: the first genome sequence of a species from the Helotiaceae family.</title>
        <authorList>
            <person name="Youssar L."/>
            <person name="Gruening B.A."/>
            <person name="Erxleben A."/>
            <person name="Guenther S."/>
            <person name="Huettel W."/>
        </authorList>
    </citation>
    <scope>NUCLEOTIDE SEQUENCE [LARGE SCALE GENOMIC DNA]</scope>
    <source>
        <strain evidence="3">ATCC 74030 / MF5533</strain>
    </source>
</reference>
<proteinExistence type="predicted"/>
<dbReference type="InterPro" id="IPR013745">
    <property type="entry name" value="Bit61/PRR5"/>
</dbReference>
<dbReference type="Proteomes" id="UP000005446">
    <property type="component" value="Unassembled WGS sequence"/>
</dbReference>
<dbReference type="HOGENOM" id="CLU_2333794_0_0_1"/>
<comment type="caution">
    <text evidence="2">The sequence shown here is derived from an EMBL/GenBank/DDBJ whole genome shotgun (WGS) entry which is preliminary data.</text>
</comment>
<dbReference type="InParanoid" id="H0ET78"/>
<evidence type="ECO:0000256" key="1">
    <source>
        <dbReference type="SAM" id="MobiDB-lite"/>
    </source>
</evidence>
<dbReference type="AlphaFoldDB" id="H0ET78"/>
<gene>
    <name evidence="2" type="ORF">M7I_5933</name>
</gene>
<protein>
    <submittedName>
        <fullName evidence="2">Uncharacterized protein</fullName>
    </submittedName>
</protein>
<keyword evidence="3" id="KW-1185">Reference proteome</keyword>
<feature type="compositionally biased region" description="Basic and acidic residues" evidence="1">
    <location>
        <begin position="1"/>
        <end position="26"/>
    </location>
</feature>